<feature type="signal peptide" evidence="1">
    <location>
        <begin position="1"/>
        <end position="18"/>
    </location>
</feature>
<gene>
    <name evidence="2" type="primary">alcrp</name>
</gene>
<sequence>MRAVLLLLFLTVFVIVNANDQQAEDLVEGVHLEETLYRHPRAICYPLSCNQICFPRLGSCYYNTCRCN</sequence>
<evidence type="ECO:0000256" key="1">
    <source>
        <dbReference type="SAM" id="SignalP"/>
    </source>
</evidence>
<dbReference type="AlphaFoldDB" id="Q7YT38"/>
<feature type="chain" id="PRO_5004294994" evidence="1">
    <location>
        <begin position="19"/>
        <end position="68"/>
    </location>
</feature>
<proteinExistence type="evidence at transcript level"/>
<dbReference type="EMBL" id="AB104817">
    <property type="protein sequence ID" value="BAC78809.1"/>
    <property type="molecule type" value="mRNA"/>
</dbReference>
<reference evidence="2" key="1">
    <citation type="journal article" date="2004" name="Dev. Comp. Immunol.">
        <title>Purification and cDNA cloning of a novel antibacterial peptide with a cysteine-stabilized alphabeta motif from the longicorn beetle, Acalolepta luxuriosa.</title>
        <authorList>
            <person name="Saito A."/>
            <person name="Ueda K."/>
            <person name="Imamura M."/>
            <person name="Miura N."/>
            <person name="Atsumi S."/>
            <person name="Tabunoki H."/>
            <person name="Sato R."/>
        </authorList>
    </citation>
    <scope>NUCLEOTIDE SEQUENCE</scope>
    <source>
        <tissue evidence="2">Fat tissue</tissue>
    </source>
</reference>
<keyword evidence="1" id="KW-0732">Signal</keyword>
<name>Q7YT38_ACALU</name>
<accession>Q7YT38</accession>
<organism evidence="2">
    <name type="scientific">Acalolepta luxuriosa</name>
    <name type="common">Udo longhorn beetle</name>
    <dbReference type="NCBI Taxonomy" id="85306"/>
    <lineage>
        <taxon>Eukaryota</taxon>
        <taxon>Metazoa</taxon>
        <taxon>Ecdysozoa</taxon>
        <taxon>Arthropoda</taxon>
        <taxon>Hexapoda</taxon>
        <taxon>Insecta</taxon>
        <taxon>Pterygota</taxon>
        <taxon>Neoptera</taxon>
        <taxon>Endopterygota</taxon>
        <taxon>Coleoptera</taxon>
        <taxon>Polyphaga</taxon>
        <taxon>Cucujiformia</taxon>
        <taxon>Chrysomeloidea</taxon>
        <taxon>Cerambycidae</taxon>
        <taxon>Lamiinae</taxon>
        <taxon>Monochamini</taxon>
        <taxon>Acalolepta</taxon>
    </lineage>
</organism>
<evidence type="ECO:0000313" key="2">
    <source>
        <dbReference type="EMBL" id="BAC78809.1"/>
    </source>
</evidence>
<protein>
    <submittedName>
        <fullName evidence="2">AlCRP</fullName>
    </submittedName>
</protein>